<dbReference type="RefSeq" id="WP_145253559.1">
    <property type="nucleotide sequence ID" value="NZ_CP036279.1"/>
</dbReference>
<accession>A0A518AXH1</accession>
<reference evidence="3 4" key="1">
    <citation type="submission" date="2019-02" db="EMBL/GenBank/DDBJ databases">
        <title>Deep-cultivation of Planctomycetes and their phenomic and genomic characterization uncovers novel biology.</title>
        <authorList>
            <person name="Wiegand S."/>
            <person name="Jogler M."/>
            <person name="Boedeker C."/>
            <person name="Pinto D."/>
            <person name="Vollmers J."/>
            <person name="Rivas-Marin E."/>
            <person name="Kohn T."/>
            <person name="Peeters S.H."/>
            <person name="Heuer A."/>
            <person name="Rast P."/>
            <person name="Oberbeckmann S."/>
            <person name="Bunk B."/>
            <person name="Jeske O."/>
            <person name="Meyerdierks A."/>
            <person name="Storesund J.E."/>
            <person name="Kallscheuer N."/>
            <person name="Luecker S."/>
            <person name="Lage O.M."/>
            <person name="Pohl T."/>
            <person name="Merkel B.J."/>
            <person name="Hornburger P."/>
            <person name="Mueller R.-W."/>
            <person name="Bruemmer F."/>
            <person name="Labrenz M."/>
            <person name="Spormann A.M."/>
            <person name="Op den Camp H."/>
            <person name="Overmann J."/>
            <person name="Amann R."/>
            <person name="Jetten M.S.M."/>
            <person name="Mascher T."/>
            <person name="Medema M.H."/>
            <person name="Devos D.P."/>
            <person name="Kaster A.-K."/>
            <person name="Ovreas L."/>
            <person name="Rohde M."/>
            <person name="Galperin M.Y."/>
            <person name="Jogler C."/>
        </authorList>
    </citation>
    <scope>NUCLEOTIDE SEQUENCE [LARGE SCALE GENOMIC DNA]</scope>
    <source>
        <strain evidence="3 4">Pan216</strain>
    </source>
</reference>
<feature type="compositionally biased region" description="Low complexity" evidence="1">
    <location>
        <begin position="776"/>
        <end position="785"/>
    </location>
</feature>
<keyword evidence="4" id="KW-1185">Reference proteome</keyword>
<dbReference type="Proteomes" id="UP000317093">
    <property type="component" value="Chromosome"/>
</dbReference>
<dbReference type="InterPro" id="IPR011990">
    <property type="entry name" value="TPR-like_helical_dom_sf"/>
</dbReference>
<feature type="region of interest" description="Disordered" evidence="1">
    <location>
        <begin position="762"/>
        <end position="791"/>
    </location>
</feature>
<evidence type="ECO:0000313" key="4">
    <source>
        <dbReference type="Proteomes" id="UP000317093"/>
    </source>
</evidence>
<dbReference type="Pfam" id="PF19919">
    <property type="entry name" value="bpX3"/>
    <property type="match status" value="1"/>
</dbReference>
<gene>
    <name evidence="3" type="ORF">Pan216_02080</name>
</gene>
<dbReference type="OrthoDB" id="212946at2"/>
<organism evidence="3 4">
    <name type="scientific">Kolteria novifilia</name>
    <dbReference type="NCBI Taxonomy" id="2527975"/>
    <lineage>
        <taxon>Bacteria</taxon>
        <taxon>Pseudomonadati</taxon>
        <taxon>Planctomycetota</taxon>
        <taxon>Planctomycetia</taxon>
        <taxon>Kolteriales</taxon>
        <taxon>Kolteriaceae</taxon>
        <taxon>Kolteria</taxon>
    </lineage>
</organism>
<proteinExistence type="predicted"/>
<dbReference type="KEGG" id="knv:Pan216_02080"/>
<dbReference type="SUPFAM" id="SSF48452">
    <property type="entry name" value="TPR-like"/>
    <property type="match status" value="1"/>
</dbReference>
<sequence>MINVPLTIELAPTPLRRPHALYLPGNDLRGWLEELTSWDVAQSSLKLLVVPRSARERTPAGLLAVLPEEAISAVGVGRGVPFGLVAGQLYLPTTARFDPAVSDDELTTQLGGDRVFVWHPTLGLTAFEENDRLGVADLLSWEAPQRDSWGCAMPGERLAPRIVSLGPAFSLTIETLLRDGQDDIGTKSDALDELPPHPEEPNPTSSFPASRHVSRAVAKLTVWVTQRLPAKPSDPTWVNRLEEWALRYLARSSPGINDDRDREIFRLLKMLEENPDEGLRYALPLTGDAHRGIATPRRELQRREVDFNLSRLGGGGPANFWDVDANVQYRLQARYRELANREMRIGRHRRAAYIFAELLGDDDAAARALVDGGHWREAATLYEKRLKLPLKAAGCLEQGQLWTEAAALYETHGEHERAGDLYAKLDQFDRARTQYRLAVEKHRERHDRLGAAELLLGKLASPDEGLAELRGGWPESDRARHCLNKLFDHLGRLGRHEEASETVTTLRSQSLPQDQAVDAVAVLAQHARSYPNPAVQRFASDTAVVMSSALLPEASPNRQRKLLKSIAALAPEDRLLLRDCERYERERGISDKRSGAKRRRGAAPRLVKTIPLPDPAVAWREAITLGDTFYVAGTHERGHVVVCRCDGNGVDTRLARWPIVPARTESPIVLTGARGGGRTPVHVLLVHAVGQAPFEKGEHLYPSDTCRADAMLGGLGHATESTVGAATGSSGMTWVLEHRLDHLNLVALGGDGKQVATRTVGPIRPLPLPTPEEDSSITTVSTTDVDALDPERPRPYPILAREPLVYVGCDQFLYAVRNDTDPVDGVMFEQRIVSIVGSAPHTRDRIVVTFARGAKFYWGSVSDGQGHEIAEEMDAPIACLNKGGYVILASEHCCEVYSTRDQRLKRVASDLQTGIRPVAVLPGPEADQFVLVSDTGEISHFRIS</sequence>
<feature type="domain" description="MoxR-vWA-beta-propeller ternary system" evidence="2">
    <location>
        <begin position="5"/>
        <end position="177"/>
    </location>
</feature>
<dbReference type="EMBL" id="CP036279">
    <property type="protein sequence ID" value="QDU59380.1"/>
    <property type="molecule type" value="Genomic_DNA"/>
</dbReference>
<evidence type="ECO:0000256" key="1">
    <source>
        <dbReference type="SAM" id="MobiDB-lite"/>
    </source>
</evidence>
<feature type="region of interest" description="Disordered" evidence="1">
    <location>
        <begin position="182"/>
        <end position="211"/>
    </location>
</feature>
<protein>
    <recommendedName>
        <fullName evidence="2">MoxR-vWA-beta-propeller ternary system domain-containing protein</fullName>
    </recommendedName>
</protein>
<dbReference type="AlphaFoldDB" id="A0A518AXH1"/>
<dbReference type="InterPro" id="IPR045551">
    <property type="entry name" value="bpX3"/>
</dbReference>
<evidence type="ECO:0000259" key="2">
    <source>
        <dbReference type="Pfam" id="PF19919"/>
    </source>
</evidence>
<name>A0A518AXH1_9BACT</name>
<evidence type="ECO:0000313" key="3">
    <source>
        <dbReference type="EMBL" id="QDU59380.1"/>
    </source>
</evidence>
<feature type="compositionally biased region" description="Basic and acidic residues" evidence="1">
    <location>
        <begin position="182"/>
        <end position="200"/>
    </location>
</feature>